<organism evidence="1 2">
    <name type="scientific">Sclerotinia nivalis</name>
    <dbReference type="NCBI Taxonomy" id="352851"/>
    <lineage>
        <taxon>Eukaryota</taxon>
        <taxon>Fungi</taxon>
        <taxon>Dikarya</taxon>
        <taxon>Ascomycota</taxon>
        <taxon>Pezizomycotina</taxon>
        <taxon>Leotiomycetes</taxon>
        <taxon>Helotiales</taxon>
        <taxon>Sclerotiniaceae</taxon>
        <taxon>Sclerotinia</taxon>
    </lineage>
</organism>
<comment type="caution">
    <text evidence="1">The sequence shown here is derived from an EMBL/GenBank/DDBJ whole genome shotgun (WGS) entry which is preliminary data.</text>
</comment>
<dbReference type="AlphaFoldDB" id="A0A9X0AZ69"/>
<sequence>MYGTYSSILAAEALLREVEAENIGSPERDGKKKVSGEAFFISDDVSLPYFDFVRKIYTYAGHPVPQNEGYVLWICARVYSFYGMDVLGVYFWYKDAGGQFSWHQVFGWWN</sequence>
<dbReference type="Proteomes" id="UP001152300">
    <property type="component" value="Unassembled WGS sequence"/>
</dbReference>
<gene>
    <name evidence="1" type="ORF">OCU04_001625</name>
</gene>
<keyword evidence="2" id="KW-1185">Reference proteome</keyword>
<dbReference type="OrthoDB" id="10058185at2759"/>
<name>A0A9X0AZ69_9HELO</name>
<evidence type="ECO:0000313" key="1">
    <source>
        <dbReference type="EMBL" id="KAJ8071289.1"/>
    </source>
</evidence>
<accession>A0A9X0AZ69</accession>
<protein>
    <submittedName>
        <fullName evidence="1">Uncharacterized protein</fullName>
    </submittedName>
</protein>
<reference evidence="1" key="1">
    <citation type="submission" date="2022-11" db="EMBL/GenBank/DDBJ databases">
        <title>Genome Resource of Sclerotinia nivalis Strain SnTB1, a Plant Pathogen Isolated from American Ginseng.</title>
        <authorList>
            <person name="Fan S."/>
        </authorList>
    </citation>
    <scope>NUCLEOTIDE SEQUENCE</scope>
    <source>
        <strain evidence="1">SnTB1</strain>
    </source>
</reference>
<proteinExistence type="predicted"/>
<evidence type="ECO:0000313" key="2">
    <source>
        <dbReference type="Proteomes" id="UP001152300"/>
    </source>
</evidence>
<dbReference type="EMBL" id="JAPEIS010000001">
    <property type="protein sequence ID" value="KAJ8071289.1"/>
    <property type="molecule type" value="Genomic_DNA"/>
</dbReference>